<sequence length="195" mass="21453">MKTLTLLTSMLFATVLMVKNEKIEIGSMKSVELTYPEFATYDVNLSNSSGTPIDVSVINPITNKQVKGFGLGGYGNATVSVDENHILKLRNNSLKNMSLSIDFVKKKPDTYNPENAPTVNFTLHNSSLKSIPLIIPDVMNPNLSPMSNSGVSLKMGQKIYYKMGSKKVVLLTVDDSIRPGDKIDVAKLIRDIKKD</sequence>
<evidence type="ECO:0000313" key="1">
    <source>
        <dbReference type="EMBL" id="MCR9016789.1"/>
    </source>
</evidence>
<gene>
    <name evidence="1" type="ORF">NU887_17270</name>
</gene>
<protein>
    <submittedName>
        <fullName evidence="1">Uncharacterized protein</fullName>
    </submittedName>
</protein>
<dbReference type="EMBL" id="JANSUY010000019">
    <property type="protein sequence ID" value="MCR9016789.1"/>
    <property type="molecule type" value="Genomic_DNA"/>
</dbReference>
<name>A0A9X2SZR7_9BACT</name>
<reference evidence="1" key="1">
    <citation type="submission" date="2022-08" db="EMBL/GenBank/DDBJ databases">
        <authorList>
            <person name="Zhang D."/>
        </authorList>
    </citation>
    <scope>NUCLEOTIDE SEQUENCE</scope>
    <source>
        <strain evidence="1">XJ19-11</strain>
    </source>
</reference>
<dbReference type="RefSeq" id="WP_258424635.1">
    <property type="nucleotide sequence ID" value="NZ_JANSUY010000019.1"/>
</dbReference>
<dbReference type="Proteomes" id="UP001142175">
    <property type="component" value="Unassembled WGS sequence"/>
</dbReference>
<organism evidence="1 2">
    <name type="scientific">Aquiflexum gelatinilyticum</name>
    <dbReference type="NCBI Taxonomy" id="2961943"/>
    <lineage>
        <taxon>Bacteria</taxon>
        <taxon>Pseudomonadati</taxon>
        <taxon>Bacteroidota</taxon>
        <taxon>Cytophagia</taxon>
        <taxon>Cytophagales</taxon>
        <taxon>Cyclobacteriaceae</taxon>
        <taxon>Aquiflexum</taxon>
    </lineage>
</organism>
<dbReference type="AlphaFoldDB" id="A0A9X2SZR7"/>
<evidence type="ECO:0000313" key="2">
    <source>
        <dbReference type="Proteomes" id="UP001142175"/>
    </source>
</evidence>
<keyword evidence="2" id="KW-1185">Reference proteome</keyword>
<comment type="caution">
    <text evidence="1">The sequence shown here is derived from an EMBL/GenBank/DDBJ whole genome shotgun (WGS) entry which is preliminary data.</text>
</comment>
<proteinExistence type="predicted"/>
<accession>A0A9X2SZR7</accession>